<proteinExistence type="predicted"/>
<feature type="region of interest" description="Disordered" evidence="1">
    <location>
        <begin position="1"/>
        <end position="22"/>
    </location>
</feature>
<feature type="compositionally biased region" description="Basic residues" evidence="1">
    <location>
        <begin position="1"/>
        <end position="10"/>
    </location>
</feature>
<keyword evidence="3" id="KW-1185">Reference proteome</keyword>
<dbReference type="OrthoDB" id="1894168at2759"/>
<gene>
    <name evidence="2" type="ORF">KFL_002460070</name>
</gene>
<reference evidence="2 3" key="1">
    <citation type="journal article" date="2014" name="Nat. Commun.">
        <title>Klebsormidium flaccidum genome reveals primary factors for plant terrestrial adaptation.</title>
        <authorList>
            <person name="Hori K."/>
            <person name="Maruyama F."/>
            <person name="Fujisawa T."/>
            <person name="Togashi T."/>
            <person name="Yamamoto N."/>
            <person name="Seo M."/>
            <person name="Sato S."/>
            <person name="Yamada T."/>
            <person name="Mori H."/>
            <person name="Tajima N."/>
            <person name="Moriyama T."/>
            <person name="Ikeuchi M."/>
            <person name="Watanabe M."/>
            <person name="Wada H."/>
            <person name="Kobayashi K."/>
            <person name="Saito M."/>
            <person name="Masuda T."/>
            <person name="Sasaki-Sekimoto Y."/>
            <person name="Mashiguchi K."/>
            <person name="Awai K."/>
            <person name="Shimojima M."/>
            <person name="Masuda S."/>
            <person name="Iwai M."/>
            <person name="Nobusawa T."/>
            <person name="Narise T."/>
            <person name="Kondo S."/>
            <person name="Saito H."/>
            <person name="Sato R."/>
            <person name="Murakawa M."/>
            <person name="Ihara Y."/>
            <person name="Oshima-Yamada Y."/>
            <person name="Ohtaka K."/>
            <person name="Satoh M."/>
            <person name="Sonobe K."/>
            <person name="Ishii M."/>
            <person name="Ohtani R."/>
            <person name="Kanamori-Sato M."/>
            <person name="Honoki R."/>
            <person name="Miyazaki D."/>
            <person name="Mochizuki H."/>
            <person name="Umetsu J."/>
            <person name="Higashi K."/>
            <person name="Shibata D."/>
            <person name="Kamiya Y."/>
            <person name="Sato N."/>
            <person name="Nakamura Y."/>
            <person name="Tabata S."/>
            <person name="Ida S."/>
            <person name="Kurokawa K."/>
            <person name="Ohta H."/>
        </authorList>
    </citation>
    <scope>NUCLEOTIDE SEQUENCE [LARGE SCALE GENOMIC DNA]</scope>
    <source>
        <strain evidence="2 3">NIES-2285</strain>
    </source>
</reference>
<dbReference type="AlphaFoldDB" id="A0A1Y1I3W7"/>
<feature type="region of interest" description="Disordered" evidence="1">
    <location>
        <begin position="47"/>
        <end position="66"/>
    </location>
</feature>
<dbReference type="EMBL" id="DF237195">
    <property type="protein sequence ID" value="GAQ85630.1"/>
    <property type="molecule type" value="Genomic_DNA"/>
</dbReference>
<protein>
    <submittedName>
        <fullName evidence="2">Uncharacterized protein</fullName>
    </submittedName>
</protein>
<evidence type="ECO:0000313" key="3">
    <source>
        <dbReference type="Proteomes" id="UP000054558"/>
    </source>
</evidence>
<name>A0A1Y1I3W7_KLENI</name>
<accession>A0A1Y1I3W7</accession>
<evidence type="ECO:0000256" key="1">
    <source>
        <dbReference type="SAM" id="MobiDB-lite"/>
    </source>
</evidence>
<evidence type="ECO:0000313" key="2">
    <source>
        <dbReference type="EMBL" id="GAQ85630.1"/>
    </source>
</evidence>
<feature type="compositionally biased region" description="Polar residues" evidence="1">
    <location>
        <begin position="56"/>
        <end position="66"/>
    </location>
</feature>
<sequence length="66" mass="7578">MPSRSRRAAKLGRPPRDKETSSLFRRKTCEVWIARRNSTSKWCLTESIQRGRKQSVETPSVSVSAE</sequence>
<dbReference type="Proteomes" id="UP000054558">
    <property type="component" value="Unassembled WGS sequence"/>
</dbReference>
<organism evidence="2 3">
    <name type="scientific">Klebsormidium nitens</name>
    <name type="common">Green alga</name>
    <name type="synonym">Ulothrix nitens</name>
    <dbReference type="NCBI Taxonomy" id="105231"/>
    <lineage>
        <taxon>Eukaryota</taxon>
        <taxon>Viridiplantae</taxon>
        <taxon>Streptophyta</taxon>
        <taxon>Klebsormidiophyceae</taxon>
        <taxon>Klebsormidiales</taxon>
        <taxon>Klebsormidiaceae</taxon>
        <taxon>Klebsormidium</taxon>
    </lineage>
</organism>